<dbReference type="Proteomes" id="UP001632037">
    <property type="component" value="Unassembled WGS sequence"/>
</dbReference>
<dbReference type="EMBL" id="JBIMZQ010000053">
    <property type="protein sequence ID" value="KAL3658557.1"/>
    <property type="molecule type" value="Genomic_DNA"/>
</dbReference>
<proteinExistence type="predicted"/>
<sequence>MLVAFYLACIEKKEVLVIRRLKGGNAVVFFDGQGSYKRLGHLSPTKLFAVRKEAADAIVLVDGFNQKEIDSSLTGLEPFRVLATSCQFDVKPNDSAHLVVLPAWRRDDLLKHAELTDWVVDTEISKTKDLRDSELRRFVKQQYFYSGGSLREFCKKRAELKLRASNNWATERNDEAFELVSNYRSAGQADLVRRHYVIDPTNKRHYFTCRGWALSVDSGYVMSNLGRKIDMDKQLSLYKCAKFVGAGFHDVAFEVLFHNAVNRSTLAPVVLAMKSGLRYEKIEIQVPKVIRDGCDEETCYSCLKTLEKDTYWTPDYPFFPFIDAVTTCEAFTSEDNSETIVAYIVVTIRRENVQGRHI</sequence>
<protein>
    <submittedName>
        <fullName evidence="1">Uncharacterized protein</fullName>
    </submittedName>
</protein>
<name>A0ABD3EW91_9STRA</name>
<accession>A0ABD3EW91</accession>
<organism evidence="1 2">
    <name type="scientific">Phytophthora oleae</name>
    <dbReference type="NCBI Taxonomy" id="2107226"/>
    <lineage>
        <taxon>Eukaryota</taxon>
        <taxon>Sar</taxon>
        <taxon>Stramenopiles</taxon>
        <taxon>Oomycota</taxon>
        <taxon>Peronosporomycetes</taxon>
        <taxon>Peronosporales</taxon>
        <taxon>Peronosporaceae</taxon>
        <taxon>Phytophthora</taxon>
    </lineage>
</organism>
<comment type="caution">
    <text evidence="1">The sequence shown here is derived from an EMBL/GenBank/DDBJ whole genome shotgun (WGS) entry which is preliminary data.</text>
</comment>
<reference evidence="1 2" key="1">
    <citation type="submission" date="2024-09" db="EMBL/GenBank/DDBJ databases">
        <title>Genome sequencing and assembly of Phytophthora oleae, isolate VK10A, causative agent of rot of olive drupes.</title>
        <authorList>
            <person name="Conti Taguali S."/>
            <person name="Riolo M."/>
            <person name="La Spada F."/>
            <person name="Cacciola S.O."/>
            <person name="Dionisio G."/>
        </authorList>
    </citation>
    <scope>NUCLEOTIDE SEQUENCE [LARGE SCALE GENOMIC DNA]</scope>
    <source>
        <strain evidence="1 2">VK10A</strain>
    </source>
</reference>
<keyword evidence="2" id="KW-1185">Reference proteome</keyword>
<dbReference type="AlphaFoldDB" id="A0ABD3EW91"/>
<evidence type="ECO:0000313" key="2">
    <source>
        <dbReference type="Proteomes" id="UP001632037"/>
    </source>
</evidence>
<gene>
    <name evidence="1" type="ORF">V7S43_016441</name>
</gene>
<evidence type="ECO:0000313" key="1">
    <source>
        <dbReference type="EMBL" id="KAL3658557.1"/>
    </source>
</evidence>